<keyword evidence="1" id="KW-0732">Signal</keyword>
<evidence type="ECO:0000313" key="2">
    <source>
        <dbReference type="EMBL" id="OWF45199.1"/>
    </source>
</evidence>
<dbReference type="EMBL" id="NEDP02004556">
    <property type="protein sequence ID" value="OWF45199.1"/>
    <property type="molecule type" value="Genomic_DNA"/>
</dbReference>
<evidence type="ECO:0000313" key="3">
    <source>
        <dbReference type="Proteomes" id="UP000242188"/>
    </source>
</evidence>
<name>A0A210Q938_MIZYE</name>
<sequence length="106" mass="11977">MKFLIVTACLAAYVVFVISERCHEHDDLEAVCVLTACNGNNTKMICEHDECTCAVDTDITCQQKSDCEHLPSDCDEHGPHHPPHHRRAPPKPGMEWHCLDSRCKCF</sequence>
<keyword evidence="3" id="KW-1185">Reference proteome</keyword>
<accession>A0A210Q938</accession>
<evidence type="ECO:0000256" key="1">
    <source>
        <dbReference type="SAM" id="SignalP"/>
    </source>
</evidence>
<dbReference type="Proteomes" id="UP000242188">
    <property type="component" value="Unassembled WGS sequence"/>
</dbReference>
<organism evidence="2 3">
    <name type="scientific">Mizuhopecten yessoensis</name>
    <name type="common">Japanese scallop</name>
    <name type="synonym">Patinopecten yessoensis</name>
    <dbReference type="NCBI Taxonomy" id="6573"/>
    <lineage>
        <taxon>Eukaryota</taxon>
        <taxon>Metazoa</taxon>
        <taxon>Spiralia</taxon>
        <taxon>Lophotrochozoa</taxon>
        <taxon>Mollusca</taxon>
        <taxon>Bivalvia</taxon>
        <taxon>Autobranchia</taxon>
        <taxon>Pteriomorphia</taxon>
        <taxon>Pectinida</taxon>
        <taxon>Pectinoidea</taxon>
        <taxon>Pectinidae</taxon>
        <taxon>Mizuhopecten</taxon>
    </lineage>
</organism>
<reference evidence="2 3" key="1">
    <citation type="journal article" date="2017" name="Nat. Ecol. Evol.">
        <title>Scallop genome provides insights into evolution of bilaterian karyotype and development.</title>
        <authorList>
            <person name="Wang S."/>
            <person name="Zhang J."/>
            <person name="Jiao W."/>
            <person name="Li J."/>
            <person name="Xun X."/>
            <person name="Sun Y."/>
            <person name="Guo X."/>
            <person name="Huan P."/>
            <person name="Dong B."/>
            <person name="Zhang L."/>
            <person name="Hu X."/>
            <person name="Sun X."/>
            <person name="Wang J."/>
            <person name="Zhao C."/>
            <person name="Wang Y."/>
            <person name="Wang D."/>
            <person name="Huang X."/>
            <person name="Wang R."/>
            <person name="Lv J."/>
            <person name="Li Y."/>
            <person name="Zhang Z."/>
            <person name="Liu B."/>
            <person name="Lu W."/>
            <person name="Hui Y."/>
            <person name="Liang J."/>
            <person name="Zhou Z."/>
            <person name="Hou R."/>
            <person name="Li X."/>
            <person name="Liu Y."/>
            <person name="Li H."/>
            <person name="Ning X."/>
            <person name="Lin Y."/>
            <person name="Zhao L."/>
            <person name="Xing Q."/>
            <person name="Dou J."/>
            <person name="Li Y."/>
            <person name="Mao J."/>
            <person name="Guo H."/>
            <person name="Dou H."/>
            <person name="Li T."/>
            <person name="Mu C."/>
            <person name="Jiang W."/>
            <person name="Fu Q."/>
            <person name="Fu X."/>
            <person name="Miao Y."/>
            <person name="Liu J."/>
            <person name="Yu Q."/>
            <person name="Li R."/>
            <person name="Liao H."/>
            <person name="Li X."/>
            <person name="Kong Y."/>
            <person name="Jiang Z."/>
            <person name="Chourrout D."/>
            <person name="Li R."/>
            <person name="Bao Z."/>
        </authorList>
    </citation>
    <scope>NUCLEOTIDE SEQUENCE [LARGE SCALE GENOMIC DNA]</scope>
    <source>
        <strain evidence="2 3">PY_sf001</strain>
    </source>
</reference>
<protein>
    <submittedName>
        <fullName evidence="2">Uncharacterized protein</fullName>
    </submittedName>
</protein>
<comment type="caution">
    <text evidence="2">The sequence shown here is derived from an EMBL/GenBank/DDBJ whole genome shotgun (WGS) entry which is preliminary data.</text>
</comment>
<dbReference type="AlphaFoldDB" id="A0A210Q938"/>
<feature type="signal peptide" evidence="1">
    <location>
        <begin position="1"/>
        <end position="19"/>
    </location>
</feature>
<proteinExistence type="predicted"/>
<gene>
    <name evidence="2" type="ORF">KP79_PYT23596</name>
</gene>
<feature type="chain" id="PRO_5012284290" evidence="1">
    <location>
        <begin position="20"/>
        <end position="106"/>
    </location>
</feature>